<keyword evidence="3" id="KW-1185">Reference proteome</keyword>
<accession>A0ABT5L1I4</accession>
<comment type="caution">
    <text evidence="2">The sequence shown here is derived from an EMBL/GenBank/DDBJ whole genome shotgun (WGS) entry which is preliminary data.</text>
</comment>
<dbReference type="EMBL" id="JAQQXP010000001">
    <property type="protein sequence ID" value="MDC8830274.1"/>
    <property type="molecule type" value="Genomic_DNA"/>
</dbReference>
<reference evidence="2 3" key="1">
    <citation type="submission" date="2022-10" db="EMBL/GenBank/DDBJ databases">
        <title>Alteromonas sp. chi3 Genome sequencing.</title>
        <authorList>
            <person name="Park S."/>
        </authorList>
    </citation>
    <scope>NUCLEOTIDE SEQUENCE [LARGE SCALE GENOMIC DNA]</scope>
    <source>
        <strain evidence="3">chi3</strain>
    </source>
</reference>
<dbReference type="PANTHER" id="PTHR18964">
    <property type="entry name" value="ROK (REPRESSOR, ORF, KINASE) FAMILY"/>
    <property type="match status" value="1"/>
</dbReference>
<dbReference type="CDD" id="cd23763">
    <property type="entry name" value="ASKHA_ATPase_ROK"/>
    <property type="match status" value="1"/>
</dbReference>
<dbReference type="CDD" id="cd00090">
    <property type="entry name" value="HTH_ARSR"/>
    <property type="match status" value="1"/>
</dbReference>
<dbReference type="RefSeq" id="WP_273639031.1">
    <property type="nucleotide sequence ID" value="NZ_JAQQXP010000001.1"/>
</dbReference>
<dbReference type="InterPro" id="IPR000835">
    <property type="entry name" value="HTH_MarR-typ"/>
</dbReference>
<dbReference type="Gene3D" id="1.10.10.10">
    <property type="entry name" value="Winged helix-like DNA-binding domain superfamily/Winged helix DNA-binding domain"/>
    <property type="match status" value="1"/>
</dbReference>
<sequence length="399" mass="43391">MSSYALTSSQPVSPLWQKSTLPKGQSALRAANERRILSLIRHHKELPKSVIAKETGLSAQAATVIINKLEEDGLVKRGAPQRGKRGQPTVPFSLNPQGAFGIGIKIGRRNIHITLIDFTGNVVNARSKPWNYPSVTTMRSFLAQAISELIAPLSDDQQQRMSGIGVAIPFELWRWSEQTGAPEAELLAWKDIDMLAEVERFSDLPVYLCNDDTAACAAELWFGKHNDLTDYLYCFIGTFIGGGLVLNRHLHTGRTGNAGAIGSLPTFSGASNKQLIEQSSLYLLEQALKHRAIDTHFLHQQPLQWPDNLPVLNGWLEQVADGLMHTAISAQALLDLDAIVIDGAIPENIKARIVSRCQAKLTGADMRGLSPLQIKPGSIGAGAQSLGCANLPLLALYSI</sequence>
<proteinExistence type="predicted"/>
<feature type="domain" description="HTH marR-type" evidence="1">
    <location>
        <begin position="33"/>
        <end position="85"/>
    </location>
</feature>
<dbReference type="InterPro" id="IPR000600">
    <property type="entry name" value="ROK"/>
</dbReference>
<evidence type="ECO:0000313" key="2">
    <source>
        <dbReference type="EMBL" id="MDC8830274.1"/>
    </source>
</evidence>
<dbReference type="Gene3D" id="3.30.420.40">
    <property type="match status" value="2"/>
</dbReference>
<evidence type="ECO:0000259" key="1">
    <source>
        <dbReference type="Pfam" id="PF12802"/>
    </source>
</evidence>
<name>A0ABT5L1I4_9ALTE</name>
<dbReference type="InterPro" id="IPR036390">
    <property type="entry name" value="WH_DNA-bd_sf"/>
</dbReference>
<dbReference type="SUPFAM" id="SSF53067">
    <property type="entry name" value="Actin-like ATPase domain"/>
    <property type="match status" value="1"/>
</dbReference>
<dbReference type="InterPro" id="IPR011991">
    <property type="entry name" value="ArsR-like_HTH"/>
</dbReference>
<dbReference type="Proteomes" id="UP001218788">
    <property type="component" value="Unassembled WGS sequence"/>
</dbReference>
<protein>
    <submittedName>
        <fullName evidence="2">ROK family transcriptional regulator</fullName>
    </submittedName>
</protein>
<organism evidence="2 3">
    <name type="scientific">Alteromonas gilva</name>
    <dbReference type="NCBI Taxonomy" id="2987522"/>
    <lineage>
        <taxon>Bacteria</taxon>
        <taxon>Pseudomonadati</taxon>
        <taxon>Pseudomonadota</taxon>
        <taxon>Gammaproteobacteria</taxon>
        <taxon>Alteromonadales</taxon>
        <taxon>Alteromonadaceae</taxon>
        <taxon>Alteromonas/Salinimonas group</taxon>
        <taxon>Alteromonas</taxon>
    </lineage>
</organism>
<dbReference type="InterPro" id="IPR043129">
    <property type="entry name" value="ATPase_NBD"/>
</dbReference>
<dbReference type="SUPFAM" id="SSF46785">
    <property type="entry name" value="Winged helix' DNA-binding domain"/>
    <property type="match status" value="1"/>
</dbReference>
<dbReference type="PANTHER" id="PTHR18964:SF169">
    <property type="entry name" value="N-ACETYLMANNOSAMINE KINASE"/>
    <property type="match status" value="1"/>
</dbReference>
<dbReference type="Pfam" id="PF12802">
    <property type="entry name" value="MarR_2"/>
    <property type="match status" value="1"/>
</dbReference>
<dbReference type="Pfam" id="PF00480">
    <property type="entry name" value="ROK"/>
    <property type="match status" value="1"/>
</dbReference>
<dbReference type="InterPro" id="IPR036388">
    <property type="entry name" value="WH-like_DNA-bd_sf"/>
</dbReference>
<gene>
    <name evidence="2" type="ORF">OIK42_05800</name>
</gene>
<evidence type="ECO:0000313" key="3">
    <source>
        <dbReference type="Proteomes" id="UP001218788"/>
    </source>
</evidence>